<reference evidence="2 3" key="1">
    <citation type="submission" date="2019-05" db="EMBL/GenBank/DDBJ databases">
        <authorList>
            <person name="Lee S.D."/>
        </authorList>
    </citation>
    <scope>NUCLEOTIDE SEQUENCE [LARGE SCALE GENOMIC DNA]</scope>
    <source>
        <strain evidence="2 3">C5-26</strain>
    </source>
</reference>
<reference evidence="2 3" key="2">
    <citation type="submission" date="2019-08" db="EMBL/GenBank/DDBJ databases">
        <title>Jejuicoccus antrihumi gen. nov., sp. nov., a new member of the family Dermacoccaceae isolated from a cave.</title>
        <authorList>
            <person name="Schumann P."/>
            <person name="Kim I.S."/>
        </authorList>
    </citation>
    <scope>NUCLEOTIDE SEQUENCE [LARGE SCALE GENOMIC DNA]</scope>
    <source>
        <strain evidence="2 3">C5-26</strain>
    </source>
</reference>
<dbReference type="PANTHER" id="PTHR34310:SF9">
    <property type="entry name" value="BLR5716 PROTEIN"/>
    <property type="match status" value="1"/>
</dbReference>
<dbReference type="AlphaFoldDB" id="A0A563E3Z7"/>
<dbReference type="InterPro" id="IPR038694">
    <property type="entry name" value="DUF427_sf"/>
</dbReference>
<name>A0A563E3Z7_9MICO</name>
<keyword evidence="3" id="KW-1185">Reference proteome</keyword>
<dbReference type="OrthoDB" id="285364at2"/>
<accession>A0A563E3Z7</accession>
<dbReference type="Proteomes" id="UP000320244">
    <property type="component" value="Unassembled WGS sequence"/>
</dbReference>
<dbReference type="InterPro" id="IPR007361">
    <property type="entry name" value="DUF427"/>
</dbReference>
<dbReference type="Pfam" id="PF04248">
    <property type="entry name" value="NTP_transf_9"/>
    <property type="match status" value="1"/>
</dbReference>
<dbReference type="EMBL" id="VCQV01000008">
    <property type="protein sequence ID" value="TWP36952.1"/>
    <property type="molecule type" value="Genomic_DNA"/>
</dbReference>
<evidence type="ECO:0000313" key="3">
    <source>
        <dbReference type="Proteomes" id="UP000320244"/>
    </source>
</evidence>
<sequence length="127" mass="13986">MSDTQRLQPGKDHPITVTPGDTRVIVTRAGTTIADSIEALVLREAAYPDVMYLPRADVRMDLLERTDHTTHCPYKGDASYYSISGAGDESANAVWTYEAPYDAVAPIRDHLAFYPDEVDIELRTAGA</sequence>
<dbReference type="Gene3D" id="2.170.150.40">
    <property type="entry name" value="Domain of unknown function (DUF427)"/>
    <property type="match status" value="1"/>
</dbReference>
<protein>
    <submittedName>
        <fullName evidence="2">DUF427 domain-containing protein</fullName>
    </submittedName>
</protein>
<organism evidence="2 3">
    <name type="scientific">Leekyejoonella antrihumi</name>
    <dbReference type="NCBI Taxonomy" id="1660198"/>
    <lineage>
        <taxon>Bacteria</taxon>
        <taxon>Bacillati</taxon>
        <taxon>Actinomycetota</taxon>
        <taxon>Actinomycetes</taxon>
        <taxon>Micrococcales</taxon>
        <taxon>Dermacoccaceae</taxon>
        <taxon>Leekyejoonella</taxon>
    </lineage>
</organism>
<evidence type="ECO:0000259" key="1">
    <source>
        <dbReference type="Pfam" id="PF04248"/>
    </source>
</evidence>
<dbReference type="RefSeq" id="WP_146316195.1">
    <property type="nucleotide sequence ID" value="NZ_VCQV01000008.1"/>
</dbReference>
<gene>
    <name evidence="2" type="ORF">FGL98_07790</name>
</gene>
<feature type="domain" description="DUF427" evidence="1">
    <location>
        <begin position="26"/>
        <end position="116"/>
    </location>
</feature>
<evidence type="ECO:0000313" key="2">
    <source>
        <dbReference type="EMBL" id="TWP36952.1"/>
    </source>
</evidence>
<comment type="caution">
    <text evidence="2">The sequence shown here is derived from an EMBL/GenBank/DDBJ whole genome shotgun (WGS) entry which is preliminary data.</text>
</comment>
<proteinExistence type="predicted"/>
<dbReference type="PANTHER" id="PTHR34310">
    <property type="entry name" value="DUF427 DOMAIN PROTEIN (AFU_ORTHOLOGUE AFUA_3G02220)"/>
    <property type="match status" value="1"/>
</dbReference>